<keyword evidence="9 13" id="KW-0472">Membrane</keyword>
<evidence type="ECO:0000313" key="16">
    <source>
        <dbReference type="EMBL" id="PJJ41355.1"/>
    </source>
</evidence>
<dbReference type="GO" id="GO:0051205">
    <property type="term" value="P:protein insertion into membrane"/>
    <property type="evidence" value="ECO:0007669"/>
    <property type="project" value="TreeGrafter"/>
</dbReference>
<proteinExistence type="inferred from homology"/>
<dbReference type="NCBIfam" id="TIGR03593">
    <property type="entry name" value="yidC_nterm"/>
    <property type="match status" value="1"/>
</dbReference>
<dbReference type="InterPro" id="IPR028053">
    <property type="entry name" value="Membr_insert_YidC_N"/>
</dbReference>
<dbReference type="NCBIfam" id="TIGR03592">
    <property type="entry name" value="yidC_oxa1_cterm"/>
    <property type="match status" value="1"/>
</dbReference>
<keyword evidence="6 13" id="KW-0812">Transmembrane</keyword>
<dbReference type="CDD" id="cd19961">
    <property type="entry name" value="EcYidC-like_peri"/>
    <property type="match status" value="1"/>
</dbReference>
<evidence type="ECO:0000256" key="4">
    <source>
        <dbReference type="ARBA" id="ARBA00022448"/>
    </source>
</evidence>
<feature type="domain" description="Membrane insertase YidC/Oxa/ALB C-terminal" evidence="14">
    <location>
        <begin position="392"/>
        <end position="590"/>
    </location>
</feature>
<feature type="transmembrane region" description="Helical" evidence="13">
    <location>
        <begin position="506"/>
        <end position="533"/>
    </location>
</feature>
<evidence type="ECO:0000313" key="17">
    <source>
        <dbReference type="Proteomes" id="UP000231134"/>
    </source>
</evidence>
<comment type="caution">
    <text evidence="16">The sequence shown here is derived from an EMBL/GenBank/DDBJ whole genome shotgun (WGS) entry which is preliminary data.</text>
</comment>
<feature type="transmembrane region" description="Helical" evidence="13">
    <location>
        <begin position="468"/>
        <end position="486"/>
    </location>
</feature>
<evidence type="ECO:0000259" key="15">
    <source>
        <dbReference type="Pfam" id="PF14849"/>
    </source>
</evidence>
<evidence type="ECO:0000256" key="1">
    <source>
        <dbReference type="ARBA" id="ARBA00004429"/>
    </source>
</evidence>
<keyword evidence="17" id="KW-1185">Reference proteome</keyword>
<protein>
    <recommendedName>
        <fullName evidence="3 13">Membrane protein insertase YidC</fullName>
    </recommendedName>
    <alternativeName>
        <fullName evidence="12 13">Foldase YidC</fullName>
    </alternativeName>
    <alternativeName>
        <fullName evidence="11 13">Membrane integrase YidC</fullName>
    </alternativeName>
    <alternativeName>
        <fullName evidence="13">Membrane protein YidC</fullName>
    </alternativeName>
</protein>
<feature type="transmembrane region" description="Helical" evidence="13">
    <location>
        <begin position="361"/>
        <end position="382"/>
    </location>
</feature>
<evidence type="ECO:0000256" key="10">
    <source>
        <dbReference type="ARBA" id="ARBA00023186"/>
    </source>
</evidence>
<dbReference type="InterPro" id="IPR019998">
    <property type="entry name" value="Membr_insert_YidC"/>
</dbReference>
<dbReference type="EMBL" id="PGEX01000001">
    <property type="protein sequence ID" value="PJJ41355.1"/>
    <property type="molecule type" value="Genomic_DNA"/>
</dbReference>
<dbReference type="RefSeq" id="WP_320872775.1">
    <property type="nucleotide sequence ID" value="NZ_JAXFBG010000051.1"/>
</dbReference>
<comment type="function">
    <text evidence="13">Required for the insertion and/or proper folding and/or complex formation of integral membrane proteins into the membrane. Involved in integration of membrane proteins that insert both dependently and independently of the Sec translocase complex, as well as at least some lipoproteins. Aids folding of multispanning membrane proteins.</text>
</comment>
<dbReference type="Pfam" id="PF14849">
    <property type="entry name" value="YidC_periplas"/>
    <property type="match status" value="1"/>
</dbReference>
<dbReference type="GO" id="GO:0015031">
    <property type="term" value="P:protein transport"/>
    <property type="evidence" value="ECO:0007669"/>
    <property type="project" value="UniProtKB-KW"/>
</dbReference>
<evidence type="ECO:0000256" key="13">
    <source>
        <dbReference type="HAMAP-Rule" id="MF_01810"/>
    </source>
</evidence>
<dbReference type="Pfam" id="PF02096">
    <property type="entry name" value="60KD_IMP"/>
    <property type="match status" value="1"/>
</dbReference>
<dbReference type="PANTHER" id="PTHR12428:SF65">
    <property type="entry name" value="CYTOCHROME C OXIDASE ASSEMBLY PROTEIN COX18, MITOCHONDRIAL"/>
    <property type="match status" value="1"/>
</dbReference>
<dbReference type="GO" id="GO:0005886">
    <property type="term" value="C:plasma membrane"/>
    <property type="evidence" value="ECO:0007669"/>
    <property type="project" value="UniProtKB-SubCell"/>
</dbReference>
<keyword evidence="5 13" id="KW-1003">Cell membrane</keyword>
<dbReference type="InterPro" id="IPR047196">
    <property type="entry name" value="YidC_ALB_C"/>
</dbReference>
<dbReference type="AlphaFoldDB" id="A0A2M9A6K9"/>
<dbReference type="CDD" id="cd20070">
    <property type="entry name" value="5TM_YidC_Alb3"/>
    <property type="match status" value="1"/>
</dbReference>
<keyword evidence="10 13" id="KW-0143">Chaperone</keyword>
<sequence length="617" mass="68881">MKMKPSTLIGLILLVGLFVWSMTMSTSRAEEQAAAQRAKAEVAQTAKARSGSLQVPELTSFDSTKLVPATLAPAASKPAEVAVTDSAKDSTKVAEAPKPIERKKVTVETDHFTATFDNLGAKISSIIVKALPDSTGAYPEIIADTAKGALGLKIDGVDLSNQLFALPENTPEKILVDSDQSLTFTFSDPNGNKVIRIYSFTQKGVSIQQSVKFEGFRPNDYEIIWDGGMKETEEFPKGKSFGGGAYFFSEVIFNDMVNVERETVREKEKFNEKDGKILWAGMRRKYVAAVIKYPEASEATLTAEHFDTNKENSKDPGTYRIKLSDYMNDNETIDFDFMILPLSWSEIKSFDLGFEKIIVSGWTWCGADVWFVAICGFLLWLLKFFYSIIPNYGVGIILLTIVVRSITTPLTLKQLRSTRSMSKLKPQIDEINVKYRSDPQKKQAAIMELYAKNGVNPMASCTGGCLPMLIQMPVFFGLFMVFGRAIELRGQPFMGWITDLSRSDVIWNGITIPFVMPDGIAILPIIMVFTTYFQTKQSMASMTDPAQQKMMVWMMPIMMFLFSAVMPSGLVLYWIVSNLWGIGQYALVNRSRRLEEEQGSTKLKGKKVQDAVIVKKK</sequence>
<dbReference type="Gene3D" id="2.70.98.90">
    <property type="match status" value="1"/>
</dbReference>
<evidence type="ECO:0000256" key="6">
    <source>
        <dbReference type="ARBA" id="ARBA00022692"/>
    </source>
</evidence>
<evidence type="ECO:0000256" key="5">
    <source>
        <dbReference type="ARBA" id="ARBA00022475"/>
    </source>
</evidence>
<feature type="transmembrane region" description="Helical" evidence="13">
    <location>
        <begin position="553"/>
        <end position="576"/>
    </location>
</feature>
<gene>
    <name evidence="13" type="primary">yidC</name>
    <name evidence="16" type="ORF">BGX16_1319</name>
</gene>
<evidence type="ECO:0000256" key="9">
    <source>
        <dbReference type="ARBA" id="ARBA00023136"/>
    </source>
</evidence>
<dbReference type="InterPro" id="IPR028055">
    <property type="entry name" value="YidC/Oxa/ALB_C"/>
</dbReference>
<dbReference type="PRINTS" id="PR01900">
    <property type="entry name" value="YIDCPROTEIN"/>
</dbReference>
<evidence type="ECO:0000259" key="14">
    <source>
        <dbReference type="Pfam" id="PF02096"/>
    </source>
</evidence>
<keyword evidence="7 13" id="KW-0653">Protein transport</keyword>
<feature type="domain" description="Membrane insertase YidC N-terminal" evidence="15">
    <location>
        <begin position="105"/>
        <end position="364"/>
    </location>
</feature>
<organism evidence="16 17">
    <name type="scientific">Hallerella succinigenes</name>
    <dbReference type="NCBI Taxonomy" id="1896222"/>
    <lineage>
        <taxon>Bacteria</taxon>
        <taxon>Pseudomonadati</taxon>
        <taxon>Fibrobacterota</taxon>
        <taxon>Fibrobacteria</taxon>
        <taxon>Fibrobacterales</taxon>
        <taxon>Fibrobacteraceae</taxon>
        <taxon>Hallerella</taxon>
    </lineage>
</organism>
<reference evidence="16 17" key="1">
    <citation type="submission" date="2017-11" db="EMBL/GenBank/DDBJ databases">
        <title>Animal gut microbial communities from fecal samples from Wisconsin, USA.</title>
        <authorList>
            <person name="Neumann A."/>
        </authorList>
    </citation>
    <scope>NUCLEOTIDE SEQUENCE [LARGE SCALE GENOMIC DNA]</scope>
    <source>
        <strain evidence="16 17">UWS3</strain>
    </source>
</reference>
<name>A0A2M9A6K9_9BACT</name>
<accession>A0A2M9A6K9</accession>
<evidence type="ECO:0000256" key="2">
    <source>
        <dbReference type="ARBA" id="ARBA00010527"/>
    </source>
</evidence>
<evidence type="ECO:0000256" key="7">
    <source>
        <dbReference type="ARBA" id="ARBA00022927"/>
    </source>
</evidence>
<dbReference type="InterPro" id="IPR001708">
    <property type="entry name" value="YidC/ALB3/OXA1/COX18"/>
</dbReference>
<comment type="similarity">
    <text evidence="2 13">Belongs to the OXA1/ALB3/YidC family. Type 1 subfamily.</text>
</comment>
<evidence type="ECO:0000256" key="12">
    <source>
        <dbReference type="ARBA" id="ARBA00033342"/>
    </source>
</evidence>
<keyword evidence="8 13" id="KW-1133">Transmembrane helix</keyword>
<dbReference type="Proteomes" id="UP000231134">
    <property type="component" value="Unassembled WGS sequence"/>
</dbReference>
<dbReference type="PANTHER" id="PTHR12428">
    <property type="entry name" value="OXA1"/>
    <property type="match status" value="1"/>
</dbReference>
<dbReference type="InterPro" id="IPR038221">
    <property type="entry name" value="YidC_periplasmic_sf"/>
</dbReference>
<dbReference type="HAMAP" id="MF_01810">
    <property type="entry name" value="YidC_type1"/>
    <property type="match status" value="1"/>
</dbReference>
<evidence type="ECO:0000256" key="3">
    <source>
        <dbReference type="ARBA" id="ARBA00015325"/>
    </source>
</evidence>
<comment type="subcellular location">
    <subcellularLocation>
        <location evidence="1">Cell inner membrane</location>
        <topology evidence="1">Multi-pass membrane protein</topology>
    </subcellularLocation>
    <subcellularLocation>
        <location evidence="13">Cell membrane</location>
        <topology evidence="13">Multi-pass membrane protein</topology>
    </subcellularLocation>
</comment>
<evidence type="ECO:0000256" key="8">
    <source>
        <dbReference type="ARBA" id="ARBA00022989"/>
    </source>
</evidence>
<feature type="transmembrane region" description="Helical" evidence="13">
    <location>
        <begin position="389"/>
        <end position="407"/>
    </location>
</feature>
<evidence type="ECO:0000256" key="11">
    <source>
        <dbReference type="ARBA" id="ARBA00033245"/>
    </source>
</evidence>
<keyword evidence="4 13" id="KW-0813">Transport</keyword>
<comment type="subunit">
    <text evidence="13">Interacts with the Sec translocase complex via SecD. Specifically interacts with transmembrane segments of nascent integral membrane proteins during membrane integration.</text>
</comment>
<dbReference type="GO" id="GO:0032977">
    <property type="term" value="F:membrane insertase activity"/>
    <property type="evidence" value="ECO:0007669"/>
    <property type="project" value="InterPro"/>
</dbReference>